<accession>A0A2I0L5I6</accession>
<evidence type="ECO:0000313" key="3">
    <source>
        <dbReference type="Proteomes" id="UP000233551"/>
    </source>
</evidence>
<proteinExistence type="predicted"/>
<name>A0A2I0L5I6_PUNGR</name>
<organism evidence="2 3">
    <name type="scientific">Punica granatum</name>
    <name type="common">Pomegranate</name>
    <dbReference type="NCBI Taxonomy" id="22663"/>
    <lineage>
        <taxon>Eukaryota</taxon>
        <taxon>Viridiplantae</taxon>
        <taxon>Streptophyta</taxon>
        <taxon>Embryophyta</taxon>
        <taxon>Tracheophyta</taxon>
        <taxon>Spermatophyta</taxon>
        <taxon>Magnoliopsida</taxon>
        <taxon>eudicotyledons</taxon>
        <taxon>Gunneridae</taxon>
        <taxon>Pentapetalae</taxon>
        <taxon>rosids</taxon>
        <taxon>malvids</taxon>
        <taxon>Myrtales</taxon>
        <taxon>Lythraceae</taxon>
        <taxon>Punica</taxon>
    </lineage>
</organism>
<dbReference type="Proteomes" id="UP000233551">
    <property type="component" value="Unassembled WGS sequence"/>
</dbReference>
<dbReference type="EMBL" id="PGOL01000173">
    <property type="protein sequence ID" value="PKI75396.1"/>
    <property type="molecule type" value="Genomic_DNA"/>
</dbReference>
<comment type="caution">
    <text evidence="2">The sequence shown here is derived from an EMBL/GenBank/DDBJ whole genome shotgun (WGS) entry which is preliminary data.</text>
</comment>
<protein>
    <submittedName>
        <fullName evidence="2">Uncharacterized protein</fullName>
    </submittedName>
</protein>
<gene>
    <name evidence="2" type="ORF">CRG98_004225</name>
</gene>
<evidence type="ECO:0000313" key="2">
    <source>
        <dbReference type="EMBL" id="PKI75396.1"/>
    </source>
</evidence>
<reference evidence="2 3" key="1">
    <citation type="submission" date="2017-11" db="EMBL/GenBank/DDBJ databases">
        <title>De-novo sequencing of pomegranate (Punica granatum L.) genome.</title>
        <authorList>
            <person name="Akparov Z."/>
            <person name="Amiraslanov A."/>
            <person name="Hajiyeva S."/>
            <person name="Abbasov M."/>
            <person name="Kaur K."/>
            <person name="Hamwieh A."/>
            <person name="Solovyev V."/>
            <person name="Salamov A."/>
            <person name="Braich B."/>
            <person name="Kosarev P."/>
            <person name="Mahmoud A."/>
            <person name="Hajiyev E."/>
            <person name="Babayeva S."/>
            <person name="Izzatullayeva V."/>
            <person name="Mammadov A."/>
            <person name="Mammadov A."/>
            <person name="Sharifova S."/>
            <person name="Ojaghi J."/>
            <person name="Eynullazada K."/>
            <person name="Bayramov B."/>
            <person name="Abdulazimova A."/>
            <person name="Shahmuradov I."/>
        </authorList>
    </citation>
    <scope>NUCLEOTIDE SEQUENCE [LARGE SCALE GENOMIC DNA]</scope>
    <source>
        <strain evidence="3">cv. AG2017</strain>
        <tissue evidence="2">Leaf</tissue>
    </source>
</reference>
<feature type="region of interest" description="Disordered" evidence="1">
    <location>
        <begin position="30"/>
        <end position="52"/>
    </location>
</feature>
<dbReference type="AlphaFoldDB" id="A0A2I0L5I6"/>
<sequence length="149" mass="16652">MMHGRAHPAHLQEARVSGLGELAKLKRMHRRAGPADLQEERVSGLGELGNRKRKDAWTSRLGRFARSTCERTRRTWEASKKGCRGEQARYNCKKHVCADSANLRSLKERMQGRAGPADLQEARVSGLGELANCKRKDARVALDPLVLTP</sequence>
<keyword evidence="3" id="KW-1185">Reference proteome</keyword>
<evidence type="ECO:0000256" key="1">
    <source>
        <dbReference type="SAM" id="MobiDB-lite"/>
    </source>
</evidence>